<dbReference type="PANTHER" id="PTHR13202:SF0">
    <property type="entry name" value="SIGNAL PEPTIDASE COMPLEX SUBUNIT 1"/>
    <property type="match status" value="1"/>
</dbReference>
<organism evidence="12 13">
    <name type="scientific">Aphidius gifuensis</name>
    <name type="common">Parasitoid wasp</name>
    <dbReference type="NCBI Taxonomy" id="684658"/>
    <lineage>
        <taxon>Eukaryota</taxon>
        <taxon>Metazoa</taxon>
        <taxon>Ecdysozoa</taxon>
        <taxon>Arthropoda</taxon>
        <taxon>Hexapoda</taxon>
        <taxon>Insecta</taxon>
        <taxon>Pterygota</taxon>
        <taxon>Neoptera</taxon>
        <taxon>Endopterygota</taxon>
        <taxon>Hymenoptera</taxon>
        <taxon>Apocrita</taxon>
        <taxon>Ichneumonoidea</taxon>
        <taxon>Braconidae</taxon>
        <taxon>Aphidiinae</taxon>
        <taxon>Aphidius</taxon>
    </lineage>
</organism>
<keyword evidence="6 11" id="KW-1133">Transmembrane helix</keyword>
<evidence type="ECO:0000313" key="12">
    <source>
        <dbReference type="EMBL" id="KAF7988715.1"/>
    </source>
</evidence>
<feature type="transmembrane region" description="Helical" evidence="11">
    <location>
        <begin position="26"/>
        <end position="45"/>
    </location>
</feature>
<evidence type="ECO:0000256" key="6">
    <source>
        <dbReference type="ARBA" id="ARBA00022989"/>
    </source>
</evidence>
<evidence type="ECO:0000256" key="9">
    <source>
        <dbReference type="ARBA" id="ARBA00045204"/>
    </source>
</evidence>
<name>A0A835CQ22_APHGI</name>
<dbReference type="InterPro" id="IPR009542">
    <property type="entry name" value="Spc1/SPCS1"/>
</dbReference>
<evidence type="ECO:0000256" key="7">
    <source>
        <dbReference type="ARBA" id="ARBA00023136"/>
    </source>
</evidence>
<evidence type="ECO:0000256" key="2">
    <source>
        <dbReference type="ARBA" id="ARBA00005245"/>
    </source>
</evidence>
<evidence type="ECO:0000256" key="11">
    <source>
        <dbReference type="SAM" id="Phobius"/>
    </source>
</evidence>
<evidence type="ECO:0000313" key="13">
    <source>
        <dbReference type="Proteomes" id="UP000639338"/>
    </source>
</evidence>
<dbReference type="GO" id="GO:0045047">
    <property type="term" value="P:protein targeting to ER"/>
    <property type="evidence" value="ECO:0007669"/>
    <property type="project" value="TreeGrafter"/>
</dbReference>
<comment type="subcellular location">
    <subcellularLocation>
        <location evidence="1">Endoplasmic reticulum membrane</location>
        <topology evidence="1">Multi-pass membrane protein</topology>
    </subcellularLocation>
</comment>
<keyword evidence="13" id="KW-1185">Reference proteome</keyword>
<dbReference type="GO" id="GO:0006465">
    <property type="term" value="P:signal peptide processing"/>
    <property type="evidence" value="ECO:0007669"/>
    <property type="project" value="InterPro"/>
</dbReference>
<dbReference type="PANTHER" id="PTHR13202">
    <property type="entry name" value="MICROSOMAL SIGNAL PEPTIDASE 12 KDA SUBUNIT"/>
    <property type="match status" value="1"/>
</dbReference>
<protein>
    <recommendedName>
        <fullName evidence="3">Signal peptidase complex subunit 1</fullName>
    </recommendedName>
    <alternativeName>
        <fullName evidence="8">Microsomal signal peptidase 12 kDa subunit</fullName>
    </alternativeName>
</protein>
<dbReference type="AlphaFoldDB" id="A0A835CQ22"/>
<evidence type="ECO:0000256" key="1">
    <source>
        <dbReference type="ARBA" id="ARBA00004477"/>
    </source>
</evidence>
<dbReference type="GO" id="GO:0005787">
    <property type="term" value="C:signal peptidase complex"/>
    <property type="evidence" value="ECO:0007669"/>
    <property type="project" value="InterPro"/>
</dbReference>
<dbReference type="OrthoDB" id="263893at2759"/>
<feature type="transmembrane region" description="Helical" evidence="11">
    <location>
        <begin position="51"/>
        <end position="73"/>
    </location>
</feature>
<evidence type="ECO:0000256" key="5">
    <source>
        <dbReference type="ARBA" id="ARBA00022824"/>
    </source>
</evidence>
<reference evidence="12 13" key="1">
    <citation type="submission" date="2020-08" db="EMBL/GenBank/DDBJ databases">
        <title>Aphidius gifuensis genome sequencing and assembly.</title>
        <authorList>
            <person name="Du Z."/>
        </authorList>
    </citation>
    <scope>NUCLEOTIDE SEQUENCE [LARGE SCALE GENOMIC DNA]</scope>
    <source>
        <strain evidence="12">YNYX2018</strain>
        <tissue evidence="12">Adults</tissue>
    </source>
</reference>
<evidence type="ECO:0000256" key="8">
    <source>
        <dbReference type="ARBA" id="ARBA00032913"/>
    </source>
</evidence>
<accession>A0A835CQ22</accession>
<feature type="compositionally biased region" description="Basic residues" evidence="10">
    <location>
        <begin position="90"/>
        <end position="99"/>
    </location>
</feature>
<gene>
    <name evidence="12" type="ORF">HCN44_001288</name>
</gene>
<comment type="function">
    <text evidence="9">Component of the signal peptidase complex (SPC) which catalyzes the cleavage of N-terminal signal sequences from nascent proteins as they are translocated into the lumen of the endoplasmic reticulum. Dispensable for SPC enzymatic activity.</text>
</comment>
<dbReference type="EMBL" id="JACMRX010000005">
    <property type="protein sequence ID" value="KAF7988715.1"/>
    <property type="molecule type" value="Genomic_DNA"/>
</dbReference>
<evidence type="ECO:0000256" key="10">
    <source>
        <dbReference type="SAM" id="MobiDB-lite"/>
    </source>
</evidence>
<keyword evidence="4 11" id="KW-0812">Transmembrane</keyword>
<dbReference type="Proteomes" id="UP000639338">
    <property type="component" value="Unassembled WGS sequence"/>
</dbReference>
<keyword evidence="7 11" id="KW-0472">Membrane</keyword>
<proteinExistence type="inferred from homology"/>
<evidence type="ECO:0000256" key="4">
    <source>
        <dbReference type="ARBA" id="ARBA00022692"/>
    </source>
</evidence>
<comment type="caution">
    <text evidence="12">The sequence shown here is derived from an EMBL/GenBank/DDBJ whole genome shotgun (WGS) entry which is preliminary data.</text>
</comment>
<keyword evidence="5" id="KW-0256">Endoplasmic reticulum</keyword>
<evidence type="ECO:0000256" key="3">
    <source>
        <dbReference type="ARBA" id="ARBA00017059"/>
    </source>
</evidence>
<sequence>MVWIIDSIKAIPTHMDYAGQARAEKLSRIIVTLFGVVGLLWGYIIQEFSQALYILGAGCVMAALITVPPWPMYRQNPLDWQKPPTEVPTKKSKNKKRID</sequence>
<feature type="region of interest" description="Disordered" evidence="10">
    <location>
        <begin position="76"/>
        <end position="99"/>
    </location>
</feature>
<dbReference type="Pfam" id="PF06645">
    <property type="entry name" value="SPC12"/>
    <property type="match status" value="1"/>
</dbReference>
<comment type="similarity">
    <text evidence="2">Belongs to the SPCS1 family.</text>
</comment>